<accession>A0ABQ9HCN4</accession>
<proteinExistence type="predicted"/>
<dbReference type="Proteomes" id="UP001159363">
    <property type="component" value="Chromosome 5"/>
</dbReference>
<keyword evidence="2" id="KW-1185">Reference proteome</keyword>
<evidence type="ECO:0000313" key="2">
    <source>
        <dbReference type="Proteomes" id="UP001159363"/>
    </source>
</evidence>
<reference evidence="1 2" key="1">
    <citation type="submission" date="2023-02" db="EMBL/GenBank/DDBJ databases">
        <title>LHISI_Scaffold_Assembly.</title>
        <authorList>
            <person name="Stuart O.P."/>
            <person name="Cleave R."/>
            <person name="Magrath M.J.L."/>
            <person name="Mikheyev A.S."/>
        </authorList>
    </citation>
    <scope>NUCLEOTIDE SEQUENCE [LARGE SCALE GENOMIC DNA]</scope>
    <source>
        <strain evidence="1">Daus_M_001</strain>
        <tissue evidence="1">Leg muscle</tissue>
    </source>
</reference>
<evidence type="ECO:0000313" key="1">
    <source>
        <dbReference type="EMBL" id="KAJ8882092.1"/>
    </source>
</evidence>
<protein>
    <submittedName>
        <fullName evidence="1">Uncharacterized protein</fullName>
    </submittedName>
</protein>
<gene>
    <name evidence="1" type="ORF">PR048_018580</name>
</gene>
<dbReference type="EMBL" id="JARBHB010000006">
    <property type="protein sequence ID" value="KAJ8882092.1"/>
    <property type="molecule type" value="Genomic_DNA"/>
</dbReference>
<organism evidence="1 2">
    <name type="scientific">Dryococelus australis</name>
    <dbReference type="NCBI Taxonomy" id="614101"/>
    <lineage>
        <taxon>Eukaryota</taxon>
        <taxon>Metazoa</taxon>
        <taxon>Ecdysozoa</taxon>
        <taxon>Arthropoda</taxon>
        <taxon>Hexapoda</taxon>
        <taxon>Insecta</taxon>
        <taxon>Pterygota</taxon>
        <taxon>Neoptera</taxon>
        <taxon>Polyneoptera</taxon>
        <taxon>Phasmatodea</taxon>
        <taxon>Verophasmatodea</taxon>
        <taxon>Anareolatae</taxon>
        <taxon>Phasmatidae</taxon>
        <taxon>Eurycanthinae</taxon>
        <taxon>Dryococelus</taxon>
    </lineage>
</organism>
<name>A0ABQ9HCN4_9NEOP</name>
<sequence length="219" mass="23966">MCGHVHLSRKSSVCPVVARNPVTNNSADELSDNGGQVDKFKNRGFFAELLRTGRLSTSTEKADAVRQSFAQSPKNSVRRASLEISPRIEVYNGYLKRVASSAEANFFVSGVVKWLACVFDVQRPLPIPANTDFEGNISLRSSMNALGWEGTNEVEHMRSRPLRIWKSAGAVPDSNQLPSTATGSGTYRCDPLPQHRPLTYRLLGAPGVRGRRLAALQLG</sequence>
<comment type="caution">
    <text evidence="1">The sequence shown here is derived from an EMBL/GenBank/DDBJ whole genome shotgun (WGS) entry which is preliminary data.</text>
</comment>